<dbReference type="OrthoDB" id="9788332at2"/>
<dbReference type="eggNOG" id="COG4704">
    <property type="taxonomic scope" value="Bacteria"/>
</dbReference>
<dbReference type="STRING" id="880071.Fleli_0769"/>
<dbReference type="EMBL" id="CP003345">
    <property type="protein sequence ID" value="AFM03229.1"/>
    <property type="molecule type" value="Genomic_DNA"/>
</dbReference>
<feature type="chain" id="PRO_5003685258" description="DUF2141 domain-containing protein" evidence="1">
    <location>
        <begin position="29"/>
        <end position="149"/>
    </location>
</feature>
<protein>
    <recommendedName>
        <fullName evidence="4">DUF2141 domain-containing protein</fullName>
    </recommendedName>
</protein>
<accession>I4AGZ4</accession>
<dbReference type="InterPro" id="IPR018673">
    <property type="entry name" value="DUF2141"/>
</dbReference>
<dbReference type="Proteomes" id="UP000006054">
    <property type="component" value="Chromosome"/>
</dbReference>
<evidence type="ECO:0000313" key="3">
    <source>
        <dbReference type="Proteomes" id="UP000006054"/>
    </source>
</evidence>
<dbReference type="HOGENOM" id="CLU_125018_2_2_10"/>
<dbReference type="AlphaFoldDB" id="I4AGZ4"/>
<dbReference type="KEGG" id="fli:Fleli_0769"/>
<feature type="signal peptide" evidence="1">
    <location>
        <begin position="1"/>
        <end position="28"/>
    </location>
</feature>
<gene>
    <name evidence="2" type="ordered locus">Fleli_0769</name>
</gene>
<evidence type="ECO:0000313" key="2">
    <source>
        <dbReference type="EMBL" id="AFM03229.1"/>
    </source>
</evidence>
<dbReference type="PATRIC" id="fig|880071.3.peg.742"/>
<keyword evidence="3" id="KW-1185">Reference proteome</keyword>
<name>I4AGZ4_BERLS</name>
<reference evidence="3" key="1">
    <citation type="submission" date="2012-06" db="EMBL/GenBank/DDBJ databases">
        <title>The complete genome of Flexibacter litoralis DSM 6794.</title>
        <authorList>
            <person name="Lucas S."/>
            <person name="Copeland A."/>
            <person name="Lapidus A."/>
            <person name="Glavina del Rio T."/>
            <person name="Dalin E."/>
            <person name="Tice H."/>
            <person name="Bruce D."/>
            <person name="Goodwin L."/>
            <person name="Pitluck S."/>
            <person name="Peters L."/>
            <person name="Ovchinnikova G."/>
            <person name="Lu M."/>
            <person name="Kyrpides N."/>
            <person name="Mavromatis K."/>
            <person name="Ivanova N."/>
            <person name="Brettin T."/>
            <person name="Detter J.C."/>
            <person name="Han C."/>
            <person name="Larimer F."/>
            <person name="Land M."/>
            <person name="Hauser L."/>
            <person name="Markowitz V."/>
            <person name="Cheng J.-F."/>
            <person name="Hugenholtz P."/>
            <person name="Woyke T."/>
            <person name="Wu D."/>
            <person name="Spring S."/>
            <person name="Lang E."/>
            <person name="Kopitz M."/>
            <person name="Brambilla E."/>
            <person name="Klenk H.-P."/>
            <person name="Eisen J.A."/>
        </authorList>
    </citation>
    <scope>NUCLEOTIDE SEQUENCE [LARGE SCALE GENOMIC DNA]</scope>
    <source>
        <strain evidence="3">ATCC 23117 / DSM 6794 / NBRC 15988 / NCIMB 1366 / Sio-4</strain>
    </source>
</reference>
<dbReference type="Pfam" id="PF09912">
    <property type="entry name" value="DUF2141"/>
    <property type="match status" value="1"/>
</dbReference>
<dbReference type="RefSeq" id="WP_014796687.1">
    <property type="nucleotide sequence ID" value="NC_018018.1"/>
</dbReference>
<proteinExistence type="predicted"/>
<sequence length="149" mass="16702" precursor="true">MKKNQFIKRIVLSVLFVAGFAFSNFTFAQHTLTIEVSNLKNDNGTVMIALFKGKEGFPKDGTKAIKTTKVTIKDKKAIITFTDLEAGDYAFALFHDENGNNEMDSNMFGIPKEGYGFSTNFKPIISAPDFDDADFRVEENTIQKIKIIN</sequence>
<evidence type="ECO:0000256" key="1">
    <source>
        <dbReference type="SAM" id="SignalP"/>
    </source>
</evidence>
<keyword evidence="1" id="KW-0732">Signal</keyword>
<organism evidence="2 3">
    <name type="scientific">Bernardetia litoralis (strain ATCC 23117 / DSM 6794 / NBRC 15988 / NCIMB 1366 / Fx l1 / Sio-4)</name>
    <name type="common">Flexibacter litoralis</name>
    <dbReference type="NCBI Taxonomy" id="880071"/>
    <lineage>
        <taxon>Bacteria</taxon>
        <taxon>Pseudomonadati</taxon>
        <taxon>Bacteroidota</taxon>
        <taxon>Cytophagia</taxon>
        <taxon>Cytophagales</taxon>
        <taxon>Bernardetiaceae</taxon>
        <taxon>Bernardetia</taxon>
    </lineage>
</organism>
<evidence type="ECO:0008006" key="4">
    <source>
        <dbReference type="Google" id="ProtNLM"/>
    </source>
</evidence>